<dbReference type="Proteomes" id="UP000316882">
    <property type="component" value="Unassembled WGS sequence"/>
</dbReference>
<evidence type="ECO:0008006" key="3">
    <source>
        <dbReference type="Google" id="ProtNLM"/>
    </source>
</evidence>
<dbReference type="EMBL" id="BJMH01000066">
    <property type="protein sequence ID" value="GEB35888.1"/>
    <property type="molecule type" value="Genomic_DNA"/>
</dbReference>
<reference evidence="1 2" key="1">
    <citation type="submission" date="2019-06" db="EMBL/GenBank/DDBJ databases">
        <title>Whole genome shotgun sequence of Brevibacillus parabrevis NBRC 12334.</title>
        <authorList>
            <person name="Hosoyama A."/>
            <person name="Uohara A."/>
            <person name="Ohji S."/>
            <person name="Ichikawa N."/>
        </authorList>
    </citation>
    <scope>NUCLEOTIDE SEQUENCE [LARGE SCALE GENOMIC DNA]</scope>
    <source>
        <strain evidence="1 2">NBRC 12334</strain>
    </source>
</reference>
<dbReference type="AlphaFoldDB" id="A0A4Y3PWB0"/>
<proteinExistence type="predicted"/>
<protein>
    <recommendedName>
        <fullName evidence="3">Sce7726 family protein</fullName>
    </recommendedName>
</protein>
<sequence length="190" mass="22776">MEKLRDQDVREVLLERLSSVYKDEPETRIINELGIDFGASRVDVAVVNGILHGYEIKSESDTLKRLPKQMEYYNRLFERLTIVVDEKYYEEVKESVPNWWGITLVKSKDGEVKLINKRKGRRQTSQDKELLLKLLWKDELEKLIDVLGYPKKLKKLRKQKLLELFLRDNNTKVIKEFVYHSLKTREHWRD</sequence>
<organism evidence="1 2">
    <name type="scientific">Brevibacillus parabrevis</name>
    <dbReference type="NCBI Taxonomy" id="54914"/>
    <lineage>
        <taxon>Bacteria</taxon>
        <taxon>Bacillati</taxon>
        <taxon>Bacillota</taxon>
        <taxon>Bacilli</taxon>
        <taxon>Bacillales</taxon>
        <taxon>Paenibacillaceae</taxon>
        <taxon>Brevibacillus</taxon>
    </lineage>
</organism>
<keyword evidence="2" id="KW-1185">Reference proteome</keyword>
<name>A0A4Y3PWB0_BREPA</name>
<comment type="caution">
    <text evidence="1">The sequence shown here is derived from an EMBL/GenBank/DDBJ whole genome shotgun (WGS) entry which is preliminary data.</text>
</comment>
<dbReference type="InterPro" id="IPR047729">
    <property type="entry name" value="Sce7726-like"/>
</dbReference>
<dbReference type="RefSeq" id="WP_122964555.1">
    <property type="nucleotide sequence ID" value="NZ_BJMH01000066.1"/>
</dbReference>
<accession>A0A4Y3PWB0</accession>
<evidence type="ECO:0000313" key="1">
    <source>
        <dbReference type="EMBL" id="GEB35888.1"/>
    </source>
</evidence>
<evidence type="ECO:0000313" key="2">
    <source>
        <dbReference type="Proteomes" id="UP000316882"/>
    </source>
</evidence>
<dbReference type="NCBIfam" id="NF033832">
    <property type="entry name" value="sce7726_fam"/>
    <property type="match status" value="1"/>
</dbReference>
<gene>
    <name evidence="1" type="ORF">BPA01_54680</name>
</gene>